<dbReference type="Proteomes" id="UP000677305">
    <property type="component" value="Chromosome"/>
</dbReference>
<proteinExistence type="predicted"/>
<dbReference type="RefSeq" id="WP_113674629.1">
    <property type="nucleotide sequence ID" value="NZ_CAJXUH010000004.1"/>
</dbReference>
<dbReference type="EMBL" id="CP058561">
    <property type="protein sequence ID" value="QUH27549.1"/>
    <property type="molecule type" value="Genomic_DNA"/>
</dbReference>
<evidence type="ECO:0000313" key="2">
    <source>
        <dbReference type="Proteomes" id="UP000677305"/>
    </source>
</evidence>
<reference evidence="1 2" key="1">
    <citation type="submission" date="2020-07" db="EMBL/GenBank/DDBJ databases">
        <title>Vallitalea guaymasensis genome.</title>
        <authorList>
            <person name="Postec A."/>
        </authorList>
    </citation>
    <scope>NUCLEOTIDE SEQUENCE [LARGE SCALE GENOMIC DNA]</scope>
    <source>
        <strain evidence="1 2">Ra1766G1</strain>
    </source>
</reference>
<organism evidence="1 2">
    <name type="scientific">Vallitalea guaymasensis</name>
    <dbReference type="NCBI Taxonomy" id="1185412"/>
    <lineage>
        <taxon>Bacteria</taxon>
        <taxon>Bacillati</taxon>
        <taxon>Bacillota</taxon>
        <taxon>Clostridia</taxon>
        <taxon>Lachnospirales</taxon>
        <taxon>Vallitaleaceae</taxon>
        <taxon>Vallitalea</taxon>
    </lineage>
</organism>
<evidence type="ECO:0000313" key="1">
    <source>
        <dbReference type="EMBL" id="QUH27549.1"/>
    </source>
</evidence>
<dbReference type="AlphaFoldDB" id="A0A8J8SAF6"/>
<dbReference type="KEGG" id="vgu:HYG85_00880"/>
<protein>
    <submittedName>
        <fullName evidence="1">YqzL family protein</fullName>
    </submittedName>
</protein>
<accession>A0A8J8SAF6</accession>
<name>A0A8J8SAF6_9FIRM</name>
<dbReference type="OrthoDB" id="1650227at2"/>
<keyword evidence="2" id="KW-1185">Reference proteome</keyword>
<sequence>MFKNILWNLFENTGRIDVYLIYKQYEPRGSTYSSKEINRTYENKKCANSDIV</sequence>
<gene>
    <name evidence="1" type="ORF">HYG85_00880</name>
</gene>